<name>A0ABR2IK30_9EUKA</name>
<sequence>MNNTPLDDLEYKIYLSHSPNAKKGNELKLPEANEFVKNLKNTSEGLSLCLSNFSSFKNEDSRMFTLEILIYWLERRFSELPPPVITAILGFLTTTAIDHIGPVGAEGFETLAEAQATFTIKTYLGIFPDVIEKFFLIGNSNDKNVILLRYILCLFKKLTTPSPMTIELHRSFVEKMNQDGSLITFAQIVQNGIRRRNMIAVGILIYYGRFLDISFLDSDFLTGLADDLYDELRDKYVPLVYLTLLQRQETIENKKSFIGSLQLNEELAQFCSNTDYSEIVMARMGYLLSFLGFTFDNEPNYYNLATQLGSLTVLSYINSYTLKHPDCLQNTLNFIINRLKTHFTPKENKPIEFIYDISFIHSLQEVCFNCFVINQEVSEQVLVTFLNNNQNIINEFPSIMALLLILLGVFQSELRIVQIPIFIPLLTQLMQNVTATPLFDDQHSALYSIFFSIILIFDERYPTPVVFQPEQIFRGILPFTVNANYFQRKFQRLLVKCCLKYGVQNNLNENDFNIFTQPTTYSNGKIYGSLVNCAPVENRSAIIQSTITKLLETLKNNPSEEFIIYSLSIMTSMKCPLEQQVLQTATEFIQQMLSNSTVQNNDFLLSRAIKGLSTLRLSAIHIFLQLYGNVTTILSLTASANLASSIRRIASAEKLALEAEIPNNDPGFQTSLDNSWVGKFASFLISQLQIFNQSTPLYEKEELGNYFKYVKSVVNFISNEIPNVPPQDLMTLATILLDGVNRFYDSPDMNESFLSFGTILSYITNPEIADVLIKFIQASLNFIYSQDIVLLSERWIKVLIKMIEFYQRLNLTMQANFQENLISTVQSIGGIRQTAQAFISGMESIGPNLLYPMMNYAINFCFELLVNRRYI</sequence>
<keyword evidence="2" id="KW-1185">Reference proteome</keyword>
<comment type="caution">
    <text evidence="1">The sequence shown here is derived from an EMBL/GenBank/DDBJ whole genome shotgun (WGS) entry which is preliminary data.</text>
</comment>
<evidence type="ECO:0000313" key="2">
    <source>
        <dbReference type="Proteomes" id="UP001470230"/>
    </source>
</evidence>
<proteinExistence type="predicted"/>
<dbReference type="Gene3D" id="1.25.10.10">
    <property type="entry name" value="Leucine-rich Repeat Variant"/>
    <property type="match status" value="1"/>
</dbReference>
<reference evidence="1 2" key="1">
    <citation type="submission" date="2024-04" db="EMBL/GenBank/DDBJ databases">
        <title>Tritrichomonas musculus Genome.</title>
        <authorList>
            <person name="Alves-Ferreira E."/>
            <person name="Grigg M."/>
            <person name="Lorenzi H."/>
            <person name="Galac M."/>
        </authorList>
    </citation>
    <scope>NUCLEOTIDE SEQUENCE [LARGE SCALE GENOMIC DNA]</scope>
    <source>
        <strain evidence="1 2">EAF2021</strain>
    </source>
</reference>
<dbReference type="EMBL" id="JAPFFF010000017">
    <property type="protein sequence ID" value="KAK8863488.1"/>
    <property type="molecule type" value="Genomic_DNA"/>
</dbReference>
<protein>
    <submittedName>
        <fullName evidence="1">Uncharacterized protein</fullName>
    </submittedName>
</protein>
<gene>
    <name evidence="1" type="ORF">M9Y10_011172</name>
</gene>
<dbReference type="InterPro" id="IPR016024">
    <property type="entry name" value="ARM-type_fold"/>
</dbReference>
<dbReference type="InterPro" id="IPR011989">
    <property type="entry name" value="ARM-like"/>
</dbReference>
<accession>A0ABR2IK30</accession>
<dbReference type="SUPFAM" id="SSF48371">
    <property type="entry name" value="ARM repeat"/>
    <property type="match status" value="1"/>
</dbReference>
<dbReference type="Proteomes" id="UP001470230">
    <property type="component" value="Unassembled WGS sequence"/>
</dbReference>
<evidence type="ECO:0000313" key="1">
    <source>
        <dbReference type="EMBL" id="KAK8863488.1"/>
    </source>
</evidence>
<organism evidence="1 2">
    <name type="scientific">Tritrichomonas musculus</name>
    <dbReference type="NCBI Taxonomy" id="1915356"/>
    <lineage>
        <taxon>Eukaryota</taxon>
        <taxon>Metamonada</taxon>
        <taxon>Parabasalia</taxon>
        <taxon>Tritrichomonadida</taxon>
        <taxon>Tritrichomonadidae</taxon>
        <taxon>Tritrichomonas</taxon>
    </lineage>
</organism>